<reference evidence="1" key="1">
    <citation type="journal article" date="2014" name="Front. Microbiol.">
        <title>High frequency of phylogenetically diverse reductive dehalogenase-homologous genes in deep subseafloor sedimentary metagenomes.</title>
        <authorList>
            <person name="Kawai M."/>
            <person name="Futagami T."/>
            <person name="Toyoda A."/>
            <person name="Takaki Y."/>
            <person name="Nishi S."/>
            <person name="Hori S."/>
            <person name="Arai W."/>
            <person name="Tsubouchi T."/>
            <person name="Morono Y."/>
            <person name="Uchiyama I."/>
            <person name="Ito T."/>
            <person name="Fujiyama A."/>
            <person name="Inagaki F."/>
            <person name="Takami H."/>
        </authorList>
    </citation>
    <scope>NUCLEOTIDE SEQUENCE</scope>
    <source>
        <strain evidence="1">Expedition CK06-06</strain>
    </source>
</reference>
<protein>
    <submittedName>
        <fullName evidence="1">Uncharacterized protein</fullName>
    </submittedName>
</protein>
<evidence type="ECO:0000313" key="1">
    <source>
        <dbReference type="EMBL" id="GAJ20206.1"/>
    </source>
</evidence>
<proteinExistence type="predicted"/>
<comment type="caution">
    <text evidence="1">The sequence shown here is derived from an EMBL/GenBank/DDBJ whole genome shotgun (WGS) entry which is preliminary data.</text>
</comment>
<feature type="non-terminal residue" evidence="1">
    <location>
        <position position="32"/>
    </location>
</feature>
<organism evidence="1">
    <name type="scientific">marine sediment metagenome</name>
    <dbReference type="NCBI Taxonomy" id="412755"/>
    <lineage>
        <taxon>unclassified sequences</taxon>
        <taxon>metagenomes</taxon>
        <taxon>ecological metagenomes</taxon>
    </lineage>
</organism>
<name>X1VSL4_9ZZZZ</name>
<gene>
    <name evidence="1" type="ORF">S12H4_63645</name>
</gene>
<feature type="non-terminal residue" evidence="1">
    <location>
        <position position="1"/>
    </location>
</feature>
<sequence length="32" mass="3835">DHINKAKEFVRRFVTEYMVVKRLVKNIALTTN</sequence>
<dbReference type="AlphaFoldDB" id="X1VSL4"/>
<dbReference type="EMBL" id="BARW01043478">
    <property type="protein sequence ID" value="GAJ20206.1"/>
    <property type="molecule type" value="Genomic_DNA"/>
</dbReference>
<accession>X1VSL4</accession>